<evidence type="ECO:0000256" key="1">
    <source>
        <dbReference type="SAM" id="SignalP"/>
    </source>
</evidence>
<dbReference type="Pfam" id="PF23334">
    <property type="entry name" value="VWC2L_2nd"/>
    <property type="match status" value="1"/>
</dbReference>
<organism evidence="2 3">
    <name type="scientific">Magallana gigas</name>
    <name type="common">Pacific oyster</name>
    <name type="synonym">Crassostrea gigas</name>
    <dbReference type="NCBI Taxonomy" id="29159"/>
    <lineage>
        <taxon>Eukaryota</taxon>
        <taxon>Metazoa</taxon>
        <taxon>Spiralia</taxon>
        <taxon>Lophotrochozoa</taxon>
        <taxon>Mollusca</taxon>
        <taxon>Bivalvia</taxon>
        <taxon>Autobranchia</taxon>
        <taxon>Pteriomorphia</taxon>
        <taxon>Ostreida</taxon>
        <taxon>Ostreoidea</taxon>
        <taxon>Ostreidae</taxon>
        <taxon>Magallana</taxon>
    </lineage>
</organism>
<keyword evidence="1" id="KW-0732">Signal</keyword>
<evidence type="ECO:0000313" key="3">
    <source>
        <dbReference type="Proteomes" id="UP000005408"/>
    </source>
</evidence>
<sequence>MEGKLLFVLLFVASAVASEYPSNSPPEYPFRSPPVCNYKGEIYNVGQKLPAGDDCNTCTCRSGGQMSCTKKTCFCYAKGQKYKFTTTASNNTDCISIYSKIKRDCVRCSLFILKEFVIV</sequence>
<dbReference type="Proteomes" id="UP000005408">
    <property type="component" value="Unassembled WGS sequence"/>
</dbReference>
<protein>
    <recommendedName>
        <fullName evidence="4">Pacifastin domain-containing protein</fullName>
    </recommendedName>
</protein>
<reference evidence="2" key="1">
    <citation type="submission" date="2022-08" db="UniProtKB">
        <authorList>
            <consortium name="EnsemblMetazoa"/>
        </authorList>
    </citation>
    <scope>IDENTIFICATION</scope>
    <source>
        <strain evidence="2">05x7-T-G4-1.051#20</strain>
    </source>
</reference>
<feature type="signal peptide" evidence="1">
    <location>
        <begin position="1"/>
        <end position="17"/>
    </location>
</feature>
<dbReference type="AlphaFoldDB" id="A0A8W8NSR0"/>
<evidence type="ECO:0008006" key="4">
    <source>
        <dbReference type="Google" id="ProtNLM"/>
    </source>
</evidence>
<dbReference type="SUPFAM" id="SSF57603">
    <property type="entry name" value="FnI-like domain"/>
    <property type="match status" value="1"/>
</dbReference>
<dbReference type="EnsemblMetazoa" id="G7202.1">
    <property type="protein sequence ID" value="G7202.1:cds"/>
    <property type="gene ID" value="G7202"/>
</dbReference>
<name>A0A8W8NSR0_MAGGI</name>
<dbReference type="Gene3D" id="2.10.70.10">
    <property type="entry name" value="Complement Module, domain 1"/>
    <property type="match status" value="1"/>
</dbReference>
<feature type="chain" id="PRO_5036498256" description="Pacifastin domain-containing protein" evidence="1">
    <location>
        <begin position="18"/>
        <end position="119"/>
    </location>
</feature>
<evidence type="ECO:0000313" key="2">
    <source>
        <dbReference type="EnsemblMetazoa" id="G7202.1:cds"/>
    </source>
</evidence>
<proteinExistence type="predicted"/>
<accession>A0A8W8NSR0</accession>
<keyword evidence="3" id="KW-1185">Reference proteome</keyword>